<dbReference type="Proteomes" id="UP000265040">
    <property type="component" value="Chromosome 3"/>
</dbReference>
<accession>A0A3Q1HDF1</accession>
<sequence>MRVCNDPKHQSKFTTGWLQKNKIPLLEWPKPHTRRPKNMTELKQFCLEEWTTILPERSADLKSTSY</sequence>
<dbReference type="Gene3D" id="3.30.420.10">
    <property type="entry name" value="Ribonuclease H-like superfamily/Ribonuclease H"/>
    <property type="match status" value="1"/>
</dbReference>
<dbReference type="InterPro" id="IPR036397">
    <property type="entry name" value="RNaseH_sf"/>
</dbReference>
<reference evidence="1" key="2">
    <citation type="submission" date="2025-08" db="UniProtKB">
        <authorList>
            <consortium name="Ensembl"/>
        </authorList>
    </citation>
    <scope>IDENTIFICATION</scope>
</reference>
<dbReference type="OrthoDB" id="6021633at2759"/>
<protein>
    <recommendedName>
        <fullName evidence="3">Tc1-like transposase DDE domain-containing protein</fullName>
    </recommendedName>
</protein>
<dbReference type="GO" id="GO:0003676">
    <property type="term" value="F:nucleic acid binding"/>
    <property type="evidence" value="ECO:0007669"/>
    <property type="project" value="InterPro"/>
</dbReference>
<evidence type="ECO:0000313" key="1">
    <source>
        <dbReference type="Ensembl" id="ENSATEP00000002888.2"/>
    </source>
</evidence>
<name>A0A3Q1HDF1_ANATE</name>
<dbReference type="Ensembl" id="ENSATET00000002917.2">
    <property type="protein sequence ID" value="ENSATEP00000002888.2"/>
    <property type="gene ID" value="ENSATEG00000002053.2"/>
</dbReference>
<evidence type="ECO:0000313" key="2">
    <source>
        <dbReference type="Proteomes" id="UP000265040"/>
    </source>
</evidence>
<dbReference type="InParanoid" id="A0A3Q1HDF1"/>
<reference evidence="1" key="3">
    <citation type="submission" date="2025-09" db="UniProtKB">
        <authorList>
            <consortium name="Ensembl"/>
        </authorList>
    </citation>
    <scope>IDENTIFICATION</scope>
</reference>
<evidence type="ECO:0008006" key="3">
    <source>
        <dbReference type="Google" id="ProtNLM"/>
    </source>
</evidence>
<keyword evidence="2" id="KW-1185">Reference proteome</keyword>
<reference evidence="1" key="1">
    <citation type="submission" date="2021-04" db="EMBL/GenBank/DDBJ databases">
        <authorList>
            <consortium name="Wellcome Sanger Institute Data Sharing"/>
        </authorList>
    </citation>
    <scope>NUCLEOTIDE SEQUENCE [LARGE SCALE GENOMIC DNA]</scope>
</reference>
<dbReference type="AlphaFoldDB" id="A0A3Q1HDF1"/>
<proteinExistence type="predicted"/>
<organism evidence="1 2">
    <name type="scientific">Anabas testudineus</name>
    <name type="common">Climbing perch</name>
    <name type="synonym">Anthias testudineus</name>
    <dbReference type="NCBI Taxonomy" id="64144"/>
    <lineage>
        <taxon>Eukaryota</taxon>
        <taxon>Metazoa</taxon>
        <taxon>Chordata</taxon>
        <taxon>Craniata</taxon>
        <taxon>Vertebrata</taxon>
        <taxon>Euteleostomi</taxon>
        <taxon>Actinopterygii</taxon>
        <taxon>Neopterygii</taxon>
        <taxon>Teleostei</taxon>
        <taxon>Neoteleostei</taxon>
        <taxon>Acanthomorphata</taxon>
        <taxon>Anabantaria</taxon>
        <taxon>Anabantiformes</taxon>
        <taxon>Anabantoidei</taxon>
        <taxon>Anabantidae</taxon>
        <taxon>Anabas</taxon>
    </lineage>
</organism>